<name>A0A7W3SYX2_9BACL</name>
<evidence type="ECO:0000313" key="2">
    <source>
        <dbReference type="Proteomes" id="UP000567067"/>
    </source>
</evidence>
<dbReference type="RefSeq" id="WP_175471329.1">
    <property type="nucleotide sequence ID" value="NZ_JACJIP010000067.1"/>
</dbReference>
<dbReference type="AlphaFoldDB" id="A0A7W3SYX2"/>
<comment type="caution">
    <text evidence="1">The sequence shown here is derived from an EMBL/GenBank/DDBJ whole genome shotgun (WGS) entry which is preliminary data.</text>
</comment>
<dbReference type="Proteomes" id="UP000567067">
    <property type="component" value="Unassembled WGS sequence"/>
</dbReference>
<protein>
    <submittedName>
        <fullName evidence="1">Uncharacterized protein</fullName>
    </submittedName>
</protein>
<evidence type="ECO:0000313" key="1">
    <source>
        <dbReference type="EMBL" id="MBA9088735.1"/>
    </source>
</evidence>
<proteinExistence type="predicted"/>
<reference evidence="1 2" key="1">
    <citation type="submission" date="2020-08" db="EMBL/GenBank/DDBJ databases">
        <title>Genomic Encyclopedia of Type Strains, Phase III (KMG-III): the genomes of soil and plant-associated and newly described type strains.</title>
        <authorList>
            <person name="Whitman W."/>
        </authorList>
    </citation>
    <scope>NUCLEOTIDE SEQUENCE [LARGE SCALE GENOMIC DNA]</scope>
    <source>
        <strain evidence="1 2">CECT 8693</strain>
    </source>
</reference>
<organism evidence="1 2">
    <name type="scientific">Fontibacillus solani</name>
    <dbReference type="NCBI Taxonomy" id="1572857"/>
    <lineage>
        <taxon>Bacteria</taxon>
        <taxon>Bacillati</taxon>
        <taxon>Bacillota</taxon>
        <taxon>Bacilli</taxon>
        <taxon>Bacillales</taxon>
        <taxon>Paenibacillaceae</taxon>
        <taxon>Fontibacillus</taxon>
    </lineage>
</organism>
<sequence length="49" mass="5435">MQADEVEVFELFGGGLPVKHHIVTIRAKGMGDRSHKPFGLMPQIMSVSR</sequence>
<gene>
    <name evidence="1" type="ORF">FHR92_005253</name>
</gene>
<keyword evidence="2" id="KW-1185">Reference proteome</keyword>
<dbReference type="EMBL" id="JACJIP010000067">
    <property type="protein sequence ID" value="MBA9088735.1"/>
    <property type="molecule type" value="Genomic_DNA"/>
</dbReference>
<accession>A0A7W3SYX2</accession>